<gene>
    <name evidence="1" type="ORF">HF203_00570</name>
</gene>
<evidence type="ECO:0000313" key="2">
    <source>
        <dbReference type="Proteomes" id="UP000740754"/>
    </source>
</evidence>
<organism evidence="1 2">
    <name type="scientific">Marichromatium bheemlicum</name>
    <dbReference type="NCBI Taxonomy" id="365339"/>
    <lineage>
        <taxon>Bacteria</taxon>
        <taxon>Pseudomonadati</taxon>
        <taxon>Pseudomonadota</taxon>
        <taxon>Gammaproteobacteria</taxon>
        <taxon>Chromatiales</taxon>
        <taxon>Chromatiaceae</taxon>
        <taxon>Marichromatium</taxon>
    </lineage>
</organism>
<keyword evidence="2" id="KW-1185">Reference proteome</keyword>
<evidence type="ECO:0000313" key="1">
    <source>
        <dbReference type="EMBL" id="NKN31720.1"/>
    </source>
</evidence>
<reference evidence="1 2" key="1">
    <citation type="submission" date="2020-04" db="EMBL/GenBank/DDBJ databases">
        <title>Draft Whole-Genome sequence of Marichromatium bheemlicum DSM 18632, type strain.</title>
        <authorList>
            <person name="Kyndt J.A."/>
            <person name="Meyer T.E."/>
        </authorList>
    </citation>
    <scope>NUCLEOTIDE SEQUENCE [LARGE SCALE GENOMIC DNA]</scope>
    <source>
        <strain evidence="1 2">DSM 18632</strain>
    </source>
</reference>
<dbReference type="RefSeq" id="WP_168665534.1">
    <property type="nucleotide sequence ID" value="NZ_JAAXKX010000001.1"/>
</dbReference>
<comment type="caution">
    <text evidence="1">The sequence shown here is derived from an EMBL/GenBank/DDBJ whole genome shotgun (WGS) entry which is preliminary data.</text>
</comment>
<sequence length="59" mass="6434">MRLFEAEPALVADLREECELVELRTRAGVEVLALRHPTLGRVVLVIMADGSGIVAEFGD</sequence>
<proteinExistence type="predicted"/>
<name>A0ABX1I5Q9_9GAMM</name>
<accession>A0ABX1I5Q9</accession>
<dbReference type="Proteomes" id="UP000740754">
    <property type="component" value="Unassembled WGS sequence"/>
</dbReference>
<protein>
    <submittedName>
        <fullName evidence="1">Uncharacterized protein</fullName>
    </submittedName>
</protein>
<dbReference type="EMBL" id="JAAXKX010000001">
    <property type="protein sequence ID" value="NKN31720.1"/>
    <property type="molecule type" value="Genomic_DNA"/>
</dbReference>